<evidence type="ECO:0000256" key="8">
    <source>
        <dbReference type="HAMAP-Rule" id="MF_00197"/>
    </source>
</evidence>
<feature type="binding site" evidence="8">
    <location>
        <position position="64"/>
    </location>
    <ligand>
        <name>substrate</name>
    </ligand>
</feature>
<comment type="subcellular location">
    <subcellularLocation>
        <location evidence="8">Cytoplasm</location>
    </subcellularLocation>
</comment>
<dbReference type="KEGG" id="pnl:PNK_1923"/>
<feature type="active site" description="Proton donor" evidence="8">
    <location>
        <position position="73"/>
    </location>
</feature>
<keyword evidence="8" id="KW-0963">Cytoplasm</keyword>
<evidence type="ECO:0000256" key="5">
    <source>
        <dbReference type="ARBA" id="ARBA00023154"/>
    </source>
</evidence>
<dbReference type="PANTHER" id="PTHR31689:SF0">
    <property type="entry name" value="DIAMINOPIMELATE EPIMERASE"/>
    <property type="match status" value="1"/>
</dbReference>
<dbReference type="PANTHER" id="PTHR31689">
    <property type="entry name" value="DIAMINOPIMELATE EPIMERASE, CHLOROPLASTIC"/>
    <property type="match status" value="1"/>
</dbReference>
<keyword evidence="11" id="KW-1185">Reference proteome</keyword>
<organism evidence="10 11">
    <name type="scientific">Candidatus Protochlamydia naegleriophila</name>
    <dbReference type="NCBI Taxonomy" id="389348"/>
    <lineage>
        <taxon>Bacteria</taxon>
        <taxon>Pseudomonadati</taxon>
        <taxon>Chlamydiota</taxon>
        <taxon>Chlamydiia</taxon>
        <taxon>Parachlamydiales</taxon>
        <taxon>Parachlamydiaceae</taxon>
        <taxon>Candidatus Protochlamydia</taxon>
    </lineage>
</organism>
<dbReference type="PROSITE" id="PS01326">
    <property type="entry name" value="DAP_EPIMERASE"/>
    <property type="match status" value="1"/>
</dbReference>
<evidence type="ECO:0000256" key="2">
    <source>
        <dbReference type="ARBA" id="ARBA00010219"/>
    </source>
</evidence>
<feature type="site" description="Could be important to modulate the pK values of the two catalytic cysteine residues" evidence="8">
    <location>
        <position position="146"/>
    </location>
</feature>
<evidence type="ECO:0000256" key="4">
    <source>
        <dbReference type="ARBA" id="ARBA00022605"/>
    </source>
</evidence>
<dbReference type="EC" id="5.1.1.7" evidence="3 8"/>
<feature type="binding site" evidence="8">
    <location>
        <begin position="195"/>
        <end position="196"/>
    </location>
    <ligand>
        <name>substrate</name>
    </ligand>
</feature>
<name>A0A0U5JCD2_9BACT</name>
<feature type="binding site" evidence="8">
    <location>
        <begin position="74"/>
        <end position="75"/>
    </location>
    <ligand>
        <name>substrate</name>
    </ligand>
</feature>
<reference evidence="11" key="1">
    <citation type="submission" date="2015-09" db="EMBL/GenBank/DDBJ databases">
        <authorList>
            <person name="Bertelli C."/>
        </authorList>
    </citation>
    <scope>NUCLEOTIDE SEQUENCE [LARGE SCALE GENOMIC DNA]</scope>
    <source>
        <strain evidence="11">KNic</strain>
    </source>
</reference>
<keyword evidence="4 8" id="KW-0028">Amino-acid biosynthesis</keyword>
<dbReference type="FunCoup" id="A0A0U5JCD2">
    <property type="interactions" value="456"/>
</dbReference>
<proteinExistence type="inferred from homology"/>
<comment type="similarity">
    <text evidence="2 8">Belongs to the diaminopimelate epimerase family.</text>
</comment>
<gene>
    <name evidence="8 10" type="primary">dapF</name>
    <name evidence="10" type="ORF">PNK_1923</name>
</gene>
<dbReference type="HAMAP" id="MF_00197">
    <property type="entry name" value="DAP_epimerase"/>
    <property type="match status" value="1"/>
</dbReference>
<feature type="site" description="Could be important to modulate the pK values of the two catalytic cysteine residues" evidence="8">
    <location>
        <position position="195"/>
    </location>
</feature>
<keyword evidence="6 8" id="KW-0413">Isomerase</keyword>
<sequence>MRWLFAKYAGCGNDFILFDNRRGDFPKSPRLFQKLCHRQWGIGADGVILLELSTQAHARMRIFNADGSEAEMCGNGIRCLVHWMQSLGFSQTVYSIETMQRLLKAWVIGQDVRIEMGSPTHLQWNVPIDHESTSLRIHSLDTGVPHAILFVSDIEANLKQLGPFIRHHPYWSPKGTNFSVVKQLDEMTFAIRTFERGVEDETLACGTGATAAALAAAHQFKLQGPLRMQTRSGDCLDIHFSFQNGQFTDVTMTGPAVKIFQGEVDLYP</sequence>
<dbReference type="GO" id="GO:0008837">
    <property type="term" value="F:diaminopimelate epimerase activity"/>
    <property type="evidence" value="ECO:0007669"/>
    <property type="project" value="UniProtKB-UniRule"/>
</dbReference>
<comment type="subunit">
    <text evidence="8">Homodimer.</text>
</comment>
<dbReference type="AlphaFoldDB" id="A0A0U5JCD2"/>
<keyword evidence="5 8" id="KW-0457">Lysine biosynthesis</keyword>
<dbReference type="Pfam" id="PF01678">
    <property type="entry name" value="DAP_epimerase"/>
    <property type="match status" value="2"/>
</dbReference>
<dbReference type="Proteomes" id="UP000069902">
    <property type="component" value="Chromosome cPNK"/>
</dbReference>
<evidence type="ECO:0000256" key="6">
    <source>
        <dbReference type="ARBA" id="ARBA00023235"/>
    </source>
</evidence>
<feature type="binding site" evidence="8">
    <location>
        <position position="13"/>
    </location>
    <ligand>
        <name>substrate</name>
    </ligand>
</feature>
<feature type="active site" description="Proton acceptor" evidence="8">
    <location>
        <position position="205"/>
    </location>
</feature>
<dbReference type="RefSeq" id="WP_059061728.1">
    <property type="nucleotide sequence ID" value="NZ_LN879502.1"/>
</dbReference>
<evidence type="ECO:0000256" key="7">
    <source>
        <dbReference type="ARBA" id="ARBA00051712"/>
    </source>
</evidence>
<evidence type="ECO:0000256" key="9">
    <source>
        <dbReference type="PROSITE-ProRule" id="PRU10125"/>
    </source>
</evidence>
<dbReference type="NCBIfam" id="TIGR00652">
    <property type="entry name" value="DapF"/>
    <property type="match status" value="1"/>
</dbReference>
<comment type="pathway">
    <text evidence="1 8">Amino-acid biosynthesis; L-lysine biosynthesis via DAP pathway; DL-2,6-diaminopimelate from LL-2,6-diaminopimelate: step 1/1.</text>
</comment>
<dbReference type="Gene3D" id="3.10.310.10">
    <property type="entry name" value="Diaminopimelate Epimerase, Chain A, domain 1"/>
    <property type="match status" value="2"/>
</dbReference>
<comment type="catalytic activity">
    <reaction evidence="7 8">
        <text>(2S,6S)-2,6-diaminopimelate = meso-2,6-diaminopimelate</text>
        <dbReference type="Rhea" id="RHEA:15393"/>
        <dbReference type="ChEBI" id="CHEBI:57609"/>
        <dbReference type="ChEBI" id="CHEBI:57791"/>
        <dbReference type="EC" id="5.1.1.7"/>
    </reaction>
</comment>
<feature type="binding site" evidence="8">
    <location>
        <position position="177"/>
    </location>
    <ligand>
        <name>substrate</name>
    </ligand>
</feature>
<protein>
    <recommendedName>
        <fullName evidence="3 8">Diaminopimelate epimerase</fullName>
        <shortName evidence="8">DAP epimerase</shortName>
        <ecNumber evidence="3 8">5.1.1.7</ecNumber>
    </recommendedName>
    <alternativeName>
        <fullName evidence="8">PLP-independent amino acid racemase</fullName>
    </alternativeName>
</protein>
<evidence type="ECO:0000313" key="10">
    <source>
        <dbReference type="EMBL" id="CUI17528.1"/>
    </source>
</evidence>
<dbReference type="InParanoid" id="A0A0U5JCD2"/>
<dbReference type="GO" id="GO:0005829">
    <property type="term" value="C:cytosol"/>
    <property type="evidence" value="ECO:0007669"/>
    <property type="project" value="TreeGrafter"/>
</dbReference>
<dbReference type="GO" id="GO:0009089">
    <property type="term" value="P:lysine biosynthetic process via diaminopimelate"/>
    <property type="evidence" value="ECO:0007669"/>
    <property type="project" value="UniProtKB-UniRule"/>
</dbReference>
<feature type="binding site" evidence="8">
    <location>
        <begin position="206"/>
        <end position="207"/>
    </location>
    <ligand>
        <name>substrate</name>
    </ligand>
</feature>
<feature type="active site" evidence="9">
    <location>
        <position position="73"/>
    </location>
</feature>
<dbReference type="InterPro" id="IPR018510">
    <property type="entry name" value="DAP_epimerase_AS"/>
</dbReference>
<evidence type="ECO:0000256" key="3">
    <source>
        <dbReference type="ARBA" id="ARBA00013080"/>
    </source>
</evidence>
<dbReference type="EMBL" id="LN879502">
    <property type="protein sequence ID" value="CUI17528.1"/>
    <property type="molecule type" value="Genomic_DNA"/>
</dbReference>
<dbReference type="InterPro" id="IPR001653">
    <property type="entry name" value="DAP_epimerase_DapF"/>
</dbReference>
<accession>A0A0U5JCD2</accession>
<comment type="function">
    <text evidence="8">Catalyzes the stereoinversion of LL-2,6-diaminopimelate (L,L-DAP) to meso-diaminopimelate (meso-DAP), a precursor of L-lysine and an essential component of the bacterial peptidoglycan.</text>
</comment>
<evidence type="ECO:0000256" key="1">
    <source>
        <dbReference type="ARBA" id="ARBA00005196"/>
    </source>
</evidence>
<evidence type="ECO:0000313" key="11">
    <source>
        <dbReference type="Proteomes" id="UP000069902"/>
    </source>
</evidence>
<dbReference type="UniPathway" id="UPA00034">
    <property type="reaction ID" value="UER00025"/>
</dbReference>
<comment type="caution">
    <text evidence="8">Lacks conserved residue(s) required for the propagation of feature annotation.</text>
</comment>
<dbReference type="PATRIC" id="fig|389348.3.peg.2160"/>
<dbReference type="STRING" id="389348.PNK_1923"/>
<dbReference type="SUPFAM" id="SSF54506">
    <property type="entry name" value="Diaminopimelate epimerase-like"/>
    <property type="match status" value="2"/>
</dbReference>